<gene>
    <name evidence="2" type="ORF">CGI_10024677</name>
</gene>
<organism evidence="2">
    <name type="scientific">Magallana gigas</name>
    <name type="common">Pacific oyster</name>
    <name type="synonym">Crassostrea gigas</name>
    <dbReference type="NCBI Taxonomy" id="29159"/>
    <lineage>
        <taxon>Eukaryota</taxon>
        <taxon>Metazoa</taxon>
        <taxon>Spiralia</taxon>
        <taxon>Lophotrochozoa</taxon>
        <taxon>Mollusca</taxon>
        <taxon>Bivalvia</taxon>
        <taxon>Autobranchia</taxon>
        <taxon>Pteriomorphia</taxon>
        <taxon>Ostreida</taxon>
        <taxon>Ostreoidea</taxon>
        <taxon>Ostreidae</taxon>
        <taxon>Magallana</taxon>
    </lineage>
</organism>
<accession>K1QIA8</accession>
<dbReference type="HOGENOM" id="CLU_2199492_0_0_1"/>
<evidence type="ECO:0000256" key="1">
    <source>
        <dbReference type="SAM" id="MobiDB-lite"/>
    </source>
</evidence>
<dbReference type="InParanoid" id="K1QIA8"/>
<dbReference type="AlphaFoldDB" id="K1QIA8"/>
<proteinExistence type="predicted"/>
<feature type="region of interest" description="Disordered" evidence="1">
    <location>
        <begin position="1"/>
        <end position="40"/>
    </location>
</feature>
<protein>
    <submittedName>
        <fullName evidence="2">Uncharacterized protein</fullName>
    </submittedName>
</protein>
<feature type="compositionally biased region" description="Polar residues" evidence="1">
    <location>
        <begin position="93"/>
        <end position="108"/>
    </location>
</feature>
<evidence type="ECO:0000313" key="2">
    <source>
        <dbReference type="EMBL" id="EKC36512.1"/>
    </source>
</evidence>
<feature type="region of interest" description="Disordered" evidence="1">
    <location>
        <begin position="61"/>
        <end position="108"/>
    </location>
</feature>
<name>K1QIA8_MAGGI</name>
<sequence length="108" mass="12008">MDSYMPKRVEPPSNRSQPIGHGVSRLTGSTRAVGRPALGGANRVLSKEQIRHFITSTVIPHHRSLTRAEPRVNEPYSRPEDTNSAHKRPEMINHSSSAVSRTNMEVSI</sequence>
<dbReference type="EMBL" id="JH818926">
    <property type="protein sequence ID" value="EKC36512.1"/>
    <property type="molecule type" value="Genomic_DNA"/>
</dbReference>
<feature type="compositionally biased region" description="Basic and acidic residues" evidence="1">
    <location>
        <begin position="1"/>
        <end position="10"/>
    </location>
</feature>
<reference evidence="2" key="1">
    <citation type="journal article" date="2012" name="Nature">
        <title>The oyster genome reveals stress adaptation and complexity of shell formation.</title>
        <authorList>
            <person name="Zhang G."/>
            <person name="Fang X."/>
            <person name="Guo X."/>
            <person name="Li L."/>
            <person name="Luo R."/>
            <person name="Xu F."/>
            <person name="Yang P."/>
            <person name="Zhang L."/>
            <person name="Wang X."/>
            <person name="Qi H."/>
            <person name="Xiong Z."/>
            <person name="Que H."/>
            <person name="Xie Y."/>
            <person name="Holland P.W."/>
            <person name="Paps J."/>
            <person name="Zhu Y."/>
            <person name="Wu F."/>
            <person name="Chen Y."/>
            <person name="Wang J."/>
            <person name="Peng C."/>
            <person name="Meng J."/>
            <person name="Yang L."/>
            <person name="Liu J."/>
            <person name="Wen B."/>
            <person name="Zhang N."/>
            <person name="Huang Z."/>
            <person name="Zhu Q."/>
            <person name="Feng Y."/>
            <person name="Mount A."/>
            <person name="Hedgecock D."/>
            <person name="Xu Z."/>
            <person name="Liu Y."/>
            <person name="Domazet-Loso T."/>
            <person name="Du Y."/>
            <person name="Sun X."/>
            <person name="Zhang S."/>
            <person name="Liu B."/>
            <person name="Cheng P."/>
            <person name="Jiang X."/>
            <person name="Li J."/>
            <person name="Fan D."/>
            <person name="Wang W."/>
            <person name="Fu W."/>
            <person name="Wang T."/>
            <person name="Wang B."/>
            <person name="Zhang J."/>
            <person name="Peng Z."/>
            <person name="Li Y."/>
            <person name="Li N."/>
            <person name="Wang J."/>
            <person name="Chen M."/>
            <person name="He Y."/>
            <person name="Tan F."/>
            <person name="Song X."/>
            <person name="Zheng Q."/>
            <person name="Huang R."/>
            <person name="Yang H."/>
            <person name="Du X."/>
            <person name="Chen L."/>
            <person name="Yang M."/>
            <person name="Gaffney P.M."/>
            <person name="Wang S."/>
            <person name="Luo L."/>
            <person name="She Z."/>
            <person name="Ming Y."/>
            <person name="Huang W."/>
            <person name="Zhang S."/>
            <person name="Huang B."/>
            <person name="Zhang Y."/>
            <person name="Qu T."/>
            <person name="Ni P."/>
            <person name="Miao G."/>
            <person name="Wang J."/>
            <person name="Wang Q."/>
            <person name="Steinberg C.E."/>
            <person name="Wang H."/>
            <person name="Li N."/>
            <person name="Qian L."/>
            <person name="Zhang G."/>
            <person name="Li Y."/>
            <person name="Yang H."/>
            <person name="Liu X."/>
            <person name="Wang J."/>
            <person name="Yin Y."/>
            <person name="Wang J."/>
        </authorList>
    </citation>
    <scope>NUCLEOTIDE SEQUENCE [LARGE SCALE GENOMIC DNA]</scope>
    <source>
        <strain evidence="2">05x7-T-G4-1.051#20</strain>
    </source>
</reference>
<feature type="compositionally biased region" description="Basic and acidic residues" evidence="1">
    <location>
        <begin position="66"/>
        <end position="91"/>
    </location>
</feature>